<accession>A0A1H3H2G3</accession>
<dbReference type="Pfam" id="PF13624">
    <property type="entry name" value="SurA_N_3"/>
    <property type="match status" value="2"/>
</dbReference>
<dbReference type="PROSITE" id="PS51257">
    <property type="entry name" value="PROKAR_LIPOPROTEIN"/>
    <property type="match status" value="1"/>
</dbReference>
<proteinExistence type="predicted"/>
<dbReference type="PANTHER" id="PTHR47245:SF2">
    <property type="entry name" value="PEPTIDYL-PROLYL CIS-TRANS ISOMERASE HP_0175-RELATED"/>
    <property type="match status" value="1"/>
</dbReference>
<dbReference type="OrthoDB" id="14196at2"/>
<dbReference type="AlphaFoldDB" id="A0A1H3H2G3"/>
<dbReference type="GO" id="GO:0003755">
    <property type="term" value="F:peptidyl-prolyl cis-trans isomerase activity"/>
    <property type="evidence" value="ECO:0007669"/>
    <property type="project" value="UniProtKB-KW"/>
</dbReference>
<dbReference type="Gene3D" id="1.10.8.1040">
    <property type="match status" value="1"/>
</dbReference>
<evidence type="ECO:0000256" key="1">
    <source>
        <dbReference type="PROSITE-ProRule" id="PRU00278"/>
    </source>
</evidence>
<dbReference type="EMBL" id="FNOU01000016">
    <property type="protein sequence ID" value="SDY09716.1"/>
    <property type="molecule type" value="Genomic_DNA"/>
</dbReference>
<keyword evidence="1" id="KW-0697">Rotamase</keyword>
<evidence type="ECO:0000259" key="2">
    <source>
        <dbReference type="PROSITE" id="PS50198"/>
    </source>
</evidence>
<sequence>MKKTTIRKMVLGVTVTLGLGMLFSGCSLVSVNPERDSAQTMMTIDGTDVTKSNYNNALAYAEMYYAANGTSLPTGSDLKTMKKQVFDGVVQTQVLAAKAKKDGLKVDEAAAKKTGKSSYDSIKKEVDKKYNSILSNNNTNDESFGAYMEDNAVTSAYADKCLTAYTDSVEKNPEDYLKTSLGTVDGTEVTRGEYNYHYIGQTLMAYYTTGAALQTDDATMKTTNETIFKNIGTANEMIKYCEDNNIEISDDAIKTAQKTLQSTVDMFFSDESALSDFLKNYDLTVAKYKEYQKQEAKGNAAETAIKQKMIDDITVTDAQIKSYYEKNKNTYDTSTVSACHILTKNKDLSDEIYQKAKDCKTKDEFKKVMDEYKNNSEVTEDTDLGSFNRTKMVEAFSNKAFSMDVNTVGGPVKTDYGYHVIFVYDKKDGTTTWEDNKDAITQAIKDEKGGAAFDKYKKKLTDGLKVDIGEIKTISEEYVDTLKSELNVKVNEKVMD</sequence>
<protein>
    <submittedName>
        <fullName evidence="3">Foldase protein PrsA</fullName>
    </submittedName>
</protein>
<dbReference type="PANTHER" id="PTHR47245">
    <property type="entry name" value="PEPTIDYLPROLYL ISOMERASE"/>
    <property type="match status" value="1"/>
</dbReference>
<dbReference type="Pfam" id="PF13145">
    <property type="entry name" value="Rotamase_2"/>
    <property type="match status" value="1"/>
</dbReference>
<keyword evidence="4" id="KW-1185">Reference proteome</keyword>
<reference evidence="4" key="1">
    <citation type="submission" date="2016-10" db="EMBL/GenBank/DDBJ databases">
        <authorList>
            <person name="Varghese N."/>
            <person name="Submissions S."/>
        </authorList>
    </citation>
    <scope>NUCLEOTIDE SEQUENCE [LARGE SCALE GENOMIC DNA]</scope>
    <source>
        <strain evidence="4">VPI 5359</strain>
    </source>
</reference>
<dbReference type="PROSITE" id="PS50198">
    <property type="entry name" value="PPIC_PPIASE_2"/>
    <property type="match status" value="1"/>
</dbReference>
<name>A0A1H3H2G3_EUBBA</name>
<dbReference type="InterPro" id="IPR000297">
    <property type="entry name" value="PPIase_PpiC"/>
</dbReference>
<gene>
    <name evidence="3" type="ORF">SAMN04488579_11627</name>
</gene>
<dbReference type="InterPro" id="IPR027304">
    <property type="entry name" value="Trigger_fact/SurA_dom_sf"/>
</dbReference>
<evidence type="ECO:0000313" key="4">
    <source>
        <dbReference type="Proteomes" id="UP000199652"/>
    </source>
</evidence>
<feature type="domain" description="PpiC" evidence="2">
    <location>
        <begin position="333"/>
        <end position="425"/>
    </location>
</feature>
<dbReference type="SUPFAM" id="SSF109998">
    <property type="entry name" value="Triger factor/SurA peptide-binding domain-like"/>
    <property type="match status" value="2"/>
</dbReference>
<dbReference type="RefSeq" id="WP_090245909.1">
    <property type="nucleotide sequence ID" value="NZ_FNOU01000016.1"/>
</dbReference>
<organism evidence="3 4">
    <name type="scientific">Eubacterium barkeri</name>
    <name type="common">Clostridium barkeri</name>
    <dbReference type="NCBI Taxonomy" id="1528"/>
    <lineage>
        <taxon>Bacteria</taxon>
        <taxon>Bacillati</taxon>
        <taxon>Bacillota</taxon>
        <taxon>Clostridia</taxon>
        <taxon>Eubacteriales</taxon>
        <taxon>Eubacteriaceae</taxon>
        <taxon>Eubacterium</taxon>
    </lineage>
</organism>
<dbReference type="SUPFAM" id="SSF54534">
    <property type="entry name" value="FKBP-like"/>
    <property type="match status" value="1"/>
</dbReference>
<keyword evidence="1" id="KW-0413">Isomerase</keyword>
<evidence type="ECO:0000313" key="3">
    <source>
        <dbReference type="EMBL" id="SDY09716.1"/>
    </source>
</evidence>
<dbReference type="Gene3D" id="3.10.50.40">
    <property type="match status" value="1"/>
</dbReference>
<dbReference type="InterPro" id="IPR046357">
    <property type="entry name" value="PPIase_dom_sf"/>
</dbReference>
<dbReference type="Proteomes" id="UP000199652">
    <property type="component" value="Unassembled WGS sequence"/>
</dbReference>
<dbReference type="STRING" id="1528.SAMN04488579_11627"/>
<dbReference type="InterPro" id="IPR050245">
    <property type="entry name" value="PrsA_foldase"/>
</dbReference>